<dbReference type="EMBL" id="JARJCW010000046">
    <property type="protein sequence ID" value="KAJ7204690.1"/>
    <property type="molecule type" value="Genomic_DNA"/>
</dbReference>
<keyword evidence="3" id="KW-1185">Reference proteome</keyword>
<accession>A0AAD6VB55</accession>
<evidence type="ECO:0000313" key="2">
    <source>
        <dbReference type="EMBL" id="KAJ7204690.1"/>
    </source>
</evidence>
<dbReference type="SUPFAM" id="SSF51430">
    <property type="entry name" value="NAD(P)-linked oxidoreductase"/>
    <property type="match status" value="1"/>
</dbReference>
<proteinExistence type="predicted"/>
<dbReference type="Gene3D" id="3.20.20.100">
    <property type="entry name" value="NADP-dependent oxidoreductase domain"/>
    <property type="match status" value="1"/>
</dbReference>
<dbReference type="AlphaFoldDB" id="A0AAD6VB55"/>
<reference evidence="2" key="1">
    <citation type="submission" date="2023-03" db="EMBL/GenBank/DDBJ databases">
        <title>Massive genome expansion in bonnet fungi (Mycena s.s.) driven by repeated elements and novel gene families across ecological guilds.</title>
        <authorList>
            <consortium name="Lawrence Berkeley National Laboratory"/>
            <person name="Harder C.B."/>
            <person name="Miyauchi S."/>
            <person name="Viragh M."/>
            <person name="Kuo A."/>
            <person name="Thoen E."/>
            <person name="Andreopoulos B."/>
            <person name="Lu D."/>
            <person name="Skrede I."/>
            <person name="Drula E."/>
            <person name="Henrissat B."/>
            <person name="Morin E."/>
            <person name="Kohler A."/>
            <person name="Barry K."/>
            <person name="LaButti K."/>
            <person name="Morin E."/>
            <person name="Salamov A."/>
            <person name="Lipzen A."/>
            <person name="Mereny Z."/>
            <person name="Hegedus B."/>
            <person name="Baldrian P."/>
            <person name="Stursova M."/>
            <person name="Weitz H."/>
            <person name="Taylor A."/>
            <person name="Grigoriev I.V."/>
            <person name="Nagy L.G."/>
            <person name="Martin F."/>
            <person name="Kauserud H."/>
        </authorList>
    </citation>
    <scope>NUCLEOTIDE SEQUENCE</scope>
    <source>
        <strain evidence="2">9144</strain>
    </source>
</reference>
<dbReference type="InterPro" id="IPR036812">
    <property type="entry name" value="NAD(P)_OxRdtase_dom_sf"/>
</dbReference>
<dbReference type="InterPro" id="IPR023210">
    <property type="entry name" value="NADP_OxRdtase_dom"/>
</dbReference>
<sequence>MVSHLTARSQRPKVSAIGLGAMGLGGAQFYGAADEGRVLEMLSRAAGKGITSTFWDTADVYGDSWVPHACDDSGTPDPAGIFLSTKFGAKDLRENAENICQRVMGDSDPDLYRHE</sequence>
<evidence type="ECO:0000313" key="3">
    <source>
        <dbReference type="Proteomes" id="UP001219525"/>
    </source>
</evidence>
<feature type="domain" description="NADP-dependent oxidoreductase" evidence="1">
    <location>
        <begin position="17"/>
        <end position="90"/>
    </location>
</feature>
<protein>
    <recommendedName>
        <fullName evidence="1">NADP-dependent oxidoreductase domain-containing protein</fullName>
    </recommendedName>
</protein>
<evidence type="ECO:0000259" key="1">
    <source>
        <dbReference type="Pfam" id="PF00248"/>
    </source>
</evidence>
<dbReference type="Proteomes" id="UP001219525">
    <property type="component" value="Unassembled WGS sequence"/>
</dbReference>
<dbReference type="Pfam" id="PF00248">
    <property type="entry name" value="Aldo_ket_red"/>
    <property type="match status" value="1"/>
</dbReference>
<organism evidence="2 3">
    <name type="scientific">Mycena pura</name>
    <dbReference type="NCBI Taxonomy" id="153505"/>
    <lineage>
        <taxon>Eukaryota</taxon>
        <taxon>Fungi</taxon>
        <taxon>Dikarya</taxon>
        <taxon>Basidiomycota</taxon>
        <taxon>Agaricomycotina</taxon>
        <taxon>Agaricomycetes</taxon>
        <taxon>Agaricomycetidae</taxon>
        <taxon>Agaricales</taxon>
        <taxon>Marasmiineae</taxon>
        <taxon>Mycenaceae</taxon>
        <taxon>Mycena</taxon>
    </lineage>
</organism>
<name>A0AAD6VB55_9AGAR</name>
<comment type="caution">
    <text evidence="2">The sequence shown here is derived from an EMBL/GenBank/DDBJ whole genome shotgun (WGS) entry which is preliminary data.</text>
</comment>
<gene>
    <name evidence="2" type="ORF">GGX14DRAFT_645896</name>
</gene>